<name>A0A8S1F0K8_9PELO</name>
<evidence type="ECO:0000313" key="5">
    <source>
        <dbReference type="EMBL" id="CAB3405224.1"/>
    </source>
</evidence>
<dbReference type="OrthoDB" id="202203at2759"/>
<comment type="cofactor">
    <cofactor evidence="1">
        <name>FAD</name>
        <dbReference type="ChEBI" id="CHEBI:57692"/>
    </cofactor>
</comment>
<dbReference type="SUPFAM" id="SSF51905">
    <property type="entry name" value="FAD/NAD(P)-binding domain"/>
    <property type="match status" value="2"/>
</dbReference>
<dbReference type="Pfam" id="PF07992">
    <property type="entry name" value="Pyr_redox_2"/>
    <property type="match status" value="2"/>
</dbReference>
<evidence type="ECO:0000256" key="2">
    <source>
        <dbReference type="ARBA" id="ARBA00022630"/>
    </source>
</evidence>
<dbReference type="InterPro" id="IPR050260">
    <property type="entry name" value="FAD-bd_OxRdtase"/>
</dbReference>
<evidence type="ECO:0000256" key="1">
    <source>
        <dbReference type="ARBA" id="ARBA00001974"/>
    </source>
</evidence>
<dbReference type="PANTHER" id="PTHR43429">
    <property type="entry name" value="PYRIDINE NUCLEOTIDE-DISULFIDE OXIDOREDUCTASE DOMAIN-CONTAINING"/>
    <property type="match status" value="1"/>
</dbReference>
<keyword evidence="6" id="KW-1185">Reference proteome</keyword>
<organism evidence="5 6">
    <name type="scientific">Caenorhabditis bovis</name>
    <dbReference type="NCBI Taxonomy" id="2654633"/>
    <lineage>
        <taxon>Eukaryota</taxon>
        <taxon>Metazoa</taxon>
        <taxon>Ecdysozoa</taxon>
        <taxon>Nematoda</taxon>
        <taxon>Chromadorea</taxon>
        <taxon>Rhabditida</taxon>
        <taxon>Rhabditina</taxon>
        <taxon>Rhabditomorpha</taxon>
        <taxon>Rhabditoidea</taxon>
        <taxon>Rhabditidae</taxon>
        <taxon>Peloderinae</taxon>
        <taxon>Caenorhabditis</taxon>
    </lineage>
</organism>
<keyword evidence="3" id="KW-0274">FAD</keyword>
<dbReference type="PRINTS" id="PR00368">
    <property type="entry name" value="FADPNR"/>
</dbReference>
<reference evidence="5 6" key="1">
    <citation type="submission" date="2020-04" db="EMBL/GenBank/DDBJ databases">
        <authorList>
            <person name="Laetsch R D."/>
            <person name="Stevens L."/>
            <person name="Kumar S."/>
            <person name="Blaxter L. M."/>
        </authorList>
    </citation>
    <scope>NUCLEOTIDE SEQUENCE [LARGE SCALE GENOMIC DNA]</scope>
</reference>
<dbReference type="EMBL" id="CADEPM010000004">
    <property type="protein sequence ID" value="CAB3405224.1"/>
    <property type="molecule type" value="Genomic_DNA"/>
</dbReference>
<comment type="caution">
    <text evidence="5">The sequence shown here is derived from an EMBL/GenBank/DDBJ whole genome shotgun (WGS) entry which is preliminary data.</text>
</comment>
<dbReference type="AlphaFoldDB" id="A0A8S1F0K8"/>
<accession>A0A8S1F0K8</accession>
<dbReference type="InterPro" id="IPR036188">
    <property type="entry name" value="FAD/NAD-bd_sf"/>
</dbReference>
<keyword evidence="2" id="KW-0285">Flavoprotein</keyword>
<evidence type="ECO:0000313" key="6">
    <source>
        <dbReference type="Proteomes" id="UP000494206"/>
    </source>
</evidence>
<dbReference type="GO" id="GO:0016491">
    <property type="term" value="F:oxidoreductase activity"/>
    <property type="evidence" value="ECO:0007669"/>
    <property type="project" value="InterPro"/>
</dbReference>
<dbReference type="PRINTS" id="PR00469">
    <property type="entry name" value="PNDRDTASEII"/>
</dbReference>
<gene>
    <name evidence="5" type="ORF">CBOVIS_LOCUS7449</name>
</gene>
<dbReference type="Proteomes" id="UP000494206">
    <property type="component" value="Unassembled WGS sequence"/>
</dbReference>
<feature type="domain" description="FAD/NAD(P)-binding" evidence="4">
    <location>
        <begin position="235"/>
        <end position="343"/>
    </location>
</feature>
<sequence>MIFVVVGGGIAGVSCSLEILKHSMDAETQVILISASSHVKTVKNWYKIGQFTEHFDVGETNEPISNDNRLKIIFDTVTSFNPLEKCLSTGQSGEIRYDRLAIATGASPICPYKSKNVICIRDTDTVIKLEEKLKNAKKLAIIGNGGIATELVYELKNVNIVWLIRDSSISSAFFPAQLANFITSKLLKGRGENRKNSGILKRQIFTTSSLGPSGAALGPDWCTAVDLTGAGDQGQHNVEIIQNAKVANICETQSGLRVDYTAREAQHQIDCDFAVWATGVVPNSQIWAEHLEIAENHGIIVDDLFRTTIPDVFACGDVCTLRFPDSSPLWKQMYLWTQARQMGASCGLSMVIGEEARISNIHLDLFAHCTTFFGLKRLIINTEPTNYIN</sequence>
<feature type="domain" description="FAD/NAD(P)-binding" evidence="4">
    <location>
        <begin position="4"/>
        <end position="186"/>
    </location>
</feature>
<dbReference type="Gene3D" id="3.50.50.60">
    <property type="entry name" value="FAD/NAD(P)-binding domain"/>
    <property type="match status" value="4"/>
</dbReference>
<dbReference type="InterPro" id="IPR023753">
    <property type="entry name" value="FAD/NAD-binding_dom"/>
</dbReference>
<protein>
    <recommendedName>
        <fullName evidence="4">FAD/NAD(P)-binding domain-containing protein</fullName>
    </recommendedName>
</protein>
<evidence type="ECO:0000259" key="4">
    <source>
        <dbReference type="Pfam" id="PF07992"/>
    </source>
</evidence>
<proteinExistence type="predicted"/>
<dbReference type="PANTHER" id="PTHR43429:SF2">
    <property type="entry name" value="PYRIDINE NUCLEOTIDE-DISULFIDE OXIDOREDUCTASE DOMAIN-CONTAINING PROTEIN 1"/>
    <property type="match status" value="1"/>
</dbReference>
<evidence type="ECO:0000256" key="3">
    <source>
        <dbReference type="ARBA" id="ARBA00022827"/>
    </source>
</evidence>